<gene>
    <name evidence="1" type="ORF">HPB49_008735</name>
</gene>
<proteinExistence type="predicted"/>
<reference evidence="1" key="1">
    <citation type="submission" date="2020-05" db="EMBL/GenBank/DDBJ databases">
        <title>Large-scale comparative analyses of tick genomes elucidate their genetic diversity and vector capacities.</title>
        <authorList>
            <person name="Jia N."/>
            <person name="Wang J."/>
            <person name="Shi W."/>
            <person name="Du L."/>
            <person name="Sun Y."/>
            <person name="Zhan W."/>
            <person name="Jiang J."/>
            <person name="Wang Q."/>
            <person name="Zhang B."/>
            <person name="Ji P."/>
            <person name="Sakyi L.B."/>
            <person name="Cui X."/>
            <person name="Yuan T."/>
            <person name="Jiang B."/>
            <person name="Yang W."/>
            <person name="Lam T.T.-Y."/>
            <person name="Chang Q."/>
            <person name="Ding S."/>
            <person name="Wang X."/>
            <person name="Zhu J."/>
            <person name="Ruan X."/>
            <person name="Zhao L."/>
            <person name="Wei J."/>
            <person name="Que T."/>
            <person name="Du C."/>
            <person name="Cheng J."/>
            <person name="Dai P."/>
            <person name="Han X."/>
            <person name="Huang E."/>
            <person name="Gao Y."/>
            <person name="Liu J."/>
            <person name="Shao H."/>
            <person name="Ye R."/>
            <person name="Li L."/>
            <person name="Wei W."/>
            <person name="Wang X."/>
            <person name="Wang C."/>
            <person name="Yang T."/>
            <person name="Huo Q."/>
            <person name="Li W."/>
            <person name="Guo W."/>
            <person name="Chen H."/>
            <person name="Zhou L."/>
            <person name="Ni X."/>
            <person name="Tian J."/>
            <person name="Zhou Y."/>
            <person name="Sheng Y."/>
            <person name="Liu T."/>
            <person name="Pan Y."/>
            <person name="Xia L."/>
            <person name="Li J."/>
            <person name="Zhao F."/>
            <person name="Cao W."/>
        </authorList>
    </citation>
    <scope>NUCLEOTIDE SEQUENCE</scope>
    <source>
        <strain evidence="1">Dsil-2018</strain>
    </source>
</reference>
<evidence type="ECO:0000313" key="1">
    <source>
        <dbReference type="EMBL" id="KAH7940987.1"/>
    </source>
</evidence>
<accession>A0ACB8CE76</accession>
<dbReference type="Proteomes" id="UP000821865">
    <property type="component" value="Chromosome 7"/>
</dbReference>
<evidence type="ECO:0000313" key="2">
    <source>
        <dbReference type="Proteomes" id="UP000821865"/>
    </source>
</evidence>
<sequence>MRNTSEEVRFPKQPGLRKLWIEALRRPEGWCPSKWSVVCCLHFGAEDFKDDVTGLRRLTRNAIPMLSDNTVRRVKLEEAGGTAGLSVITATTEAPATNEVTLFLLPVHPQVVIKEETGVLERAEATPAGQRTTEQSSSEAVVSCSEHPHIEKAVQPSLHPIEIVHTPENSRERQHTITPLQKTLEEEFLRQEVQRYAAINAANKKKIRTLQQSKRRLKRKVADLENEVKELLRKHMVVVKHEEQ</sequence>
<organism evidence="1 2">
    <name type="scientific">Dermacentor silvarum</name>
    <name type="common">Tick</name>
    <dbReference type="NCBI Taxonomy" id="543639"/>
    <lineage>
        <taxon>Eukaryota</taxon>
        <taxon>Metazoa</taxon>
        <taxon>Ecdysozoa</taxon>
        <taxon>Arthropoda</taxon>
        <taxon>Chelicerata</taxon>
        <taxon>Arachnida</taxon>
        <taxon>Acari</taxon>
        <taxon>Parasitiformes</taxon>
        <taxon>Ixodida</taxon>
        <taxon>Ixodoidea</taxon>
        <taxon>Ixodidae</taxon>
        <taxon>Rhipicephalinae</taxon>
        <taxon>Dermacentor</taxon>
    </lineage>
</organism>
<keyword evidence="2" id="KW-1185">Reference proteome</keyword>
<name>A0ACB8CE76_DERSI</name>
<comment type="caution">
    <text evidence="1">The sequence shown here is derived from an EMBL/GenBank/DDBJ whole genome shotgun (WGS) entry which is preliminary data.</text>
</comment>
<protein>
    <submittedName>
        <fullName evidence="1">Uncharacterized protein</fullName>
    </submittedName>
</protein>
<dbReference type="EMBL" id="CM023476">
    <property type="protein sequence ID" value="KAH7940987.1"/>
    <property type="molecule type" value="Genomic_DNA"/>
</dbReference>